<evidence type="ECO:0000313" key="4">
    <source>
        <dbReference type="EMBL" id="SHH23771.1"/>
    </source>
</evidence>
<organism evidence="4 5">
    <name type="scientific">Cognatiyoonia sediminum</name>
    <dbReference type="NCBI Taxonomy" id="1508389"/>
    <lineage>
        <taxon>Bacteria</taxon>
        <taxon>Pseudomonadati</taxon>
        <taxon>Pseudomonadota</taxon>
        <taxon>Alphaproteobacteria</taxon>
        <taxon>Rhodobacterales</taxon>
        <taxon>Paracoccaceae</taxon>
        <taxon>Cognatiyoonia</taxon>
    </lineage>
</organism>
<dbReference type="InterPro" id="IPR045336">
    <property type="entry name" value="MmgE_PrpD_N"/>
</dbReference>
<dbReference type="PANTHER" id="PTHR16943:SF8">
    <property type="entry name" value="2-METHYLCITRATE DEHYDRATASE"/>
    <property type="match status" value="1"/>
</dbReference>
<keyword evidence="5" id="KW-1185">Reference proteome</keyword>
<sequence length="455" mass="48592">MSVTFQNFAADVSFDDLPSDLVHLLRRSLLDTMGVAAIGASTQMAASARRGAEAMFGVGTSGAARILMNGALVSPAGAAMAGGFTVDSIDAHDGTTPNKGHAGSAVFPGVFAVADSLRRSGQSINGRDLAVWLAIAYEVSYRTGQVQHATCPDYHTSGSWTAVGVAVAAARMLGLSPTQIREAAGIAEYHGPRSQMMRCIDHPTNVRDGVGWGAPTGVTATYLARDGFTGAPALTCEGEEAAPYWDGLGQNWLTLAHTHYKQYPCCRWAHASMDAAKELMDENALSHDDVAQAKIRTFHYATRLAGHEPKTLDELAYSIAFPVAAIIVRGQMGPDELTPETLCDPDILRVSHATELIDDPELTERSVAQRWAQVSLVLKDGRRLDAPERTPRGDLDAPLSDQEIGAKFHLLANKHLGTPRAERLEELCFGFADLDAAGVDELFELCLTPINAPTA</sequence>
<evidence type="ECO:0000259" key="2">
    <source>
        <dbReference type="Pfam" id="PF03972"/>
    </source>
</evidence>
<dbReference type="Pfam" id="PF03972">
    <property type="entry name" value="MmgE_PrpD_N"/>
    <property type="match status" value="1"/>
</dbReference>
<dbReference type="STRING" id="1508389.SAMN05444003_2498"/>
<evidence type="ECO:0000313" key="5">
    <source>
        <dbReference type="Proteomes" id="UP000184074"/>
    </source>
</evidence>
<dbReference type="OrthoDB" id="9795089at2"/>
<dbReference type="AlphaFoldDB" id="A0A1M5RBY0"/>
<evidence type="ECO:0000259" key="3">
    <source>
        <dbReference type="Pfam" id="PF19305"/>
    </source>
</evidence>
<dbReference type="Gene3D" id="3.30.1330.120">
    <property type="entry name" value="2-methylcitrate dehydratase PrpD"/>
    <property type="match status" value="1"/>
</dbReference>
<accession>A0A1M5RBY0</accession>
<reference evidence="4 5" key="1">
    <citation type="submission" date="2016-11" db="EMBL/GenBank/DDBJ databases">
        <authorList>
            <person name="Jaros S."/>
            <person name="Januszkiewicz K."/>
            <person name="Wedrychowicz H."/>
        </authorList>
    </citation>
    <scope>NUCLEOTIDE SEQUENCE [LARGE SCALE GENOMIC DNA]</scope>
    <source>
        <strain evidence="4 5">DSM 28715</strain>
    </source>
</reference>
<evidence type="ECO:0000256" key="1">
    <source>
        <dbReference type="ARBA" id="ARBA00006174"/>
    </source>
</evidence>
<dbReference type="Proteomes" id="UP000184074">
    <property type="component" value="Unassembled WGS sequence"/>
</dbReference>
<dbReference type="GO" id="GO:0016829">
    <property type="term" value="F:lyase activity"/>
    <property type="evidence" value="ECO:0007669"/>
    <property type="project" value="InterPro"/>
</dbReference>
<dbReference type="InterPro" id="IPR005656">
    <property type="entry name" value="MmgE_PrpD"/>
</dbReference>
<protein>
    <submittedName>
        <fullName evidence="4">2-methylcitrate dehydratase PrpD</fullName>
    </submittedName>
</protein>
<proteinExistence type="inferred from homology"/>
<feature type="domain" description="MmgE/PrpD C-terminal" evidence="3">
    <location>
        <begin position="263"/>
        <end position="426"/>
    </location>
</feature>
<comment type="similarity">
    <text evidence="1">Belongs to the PrpD family.</text>
</comment>
<dbReference type="EMBL" id="FQXB01000004">
    <property type="protein sequence ID" value="SHH23771.1"/>
    <property type="molecule type" value="Genomic_DNA"/>
</dbReference>
<dbReference type="InterPro" id="IPR042183">
    <property type="entry name" value="MmgE/PrpD_sf_1"/>
</dbReference>
<dbReference type="SUPFAM" id="SSF103378">
    <property type="entry name" value="2-methylcitrate dehydratase PrpD"/>
    <property type="match status" value="1"/>
</dbReference>
<dbReference type="Gene3D" id="1.10.4100.10">
    <property type="entry name" value="2-methylcitrate dehydratase PrpD"/>
    <property type="match status" value="1"/>
</dbReference>
<name>A0A1M5RBY0_9RHOB</name>
<dbReference type="PANTHER" id="PTHR16943">
    <property type="entry name" value="2-METHYLCITRATE DEHYDRATASE-RELATED"/>
    <property type="match status" value="1"/>
</dbReference>
<dbReference type="InterPro" id="IPR042188">
    <property type="entry name" value="MmgE/PrpD_sf_2"/>
</dbReference>
<dbReference type="RefSeq" id="WP_072901582.1">
    <property type="nucleotide sequence ID" value="NZ_FQXB01000004.1"/>
</dbReference>
<dbReference type="InterPro" id="IPR045337">
    <property type="entry name" value="MmgE_PrpD_C"/>
</dbReference>
<feature type="domain" description="MmgE/PrpD N-terminal" evidence="2">
    <location>
        <begin position="5"/>
        <end position="239"/>
    </location>
</feature>
<gene>
    <name evidence="4" type="ORF">SAMN05444003_2498</name>
</gene>
<dbReference type="Pfam" id="PF19305">
    <property type="entry name" value="MmgE_PrpD_C"/>
    <property type="match status" value="1"/>
</dbReference>
<dbReference type="InterPro" id="IPR036148">
    <property type="entry name" value="MmgE/PrpD_sf"/>
</dbReference>